<name>A0ABV1J9Z5_9ACTN</name>
<gene>
    <name evidence="2" type="ORF">AAA083_01630</name>
</gene>
<evidence type="ECO:0000259" key="1">
    <source>
        <dbReference type="Pfam" id="PF22513"/>
    </source>
</evidence>
<evidence type="ECO:0000313" key="2">
    <source>
        <dbReference type="EMBL" id="MEQ3361670.1"/>
    </source>
</evidence>
<accession>A0ABV1J9Z5</accession>
<dbReference type="Proteomes" id="UP001487305">
    <property type="component" value="Unassembled WGS sequence"/>
</dbReference>
<dbReference type="RefSeq" id="WP_102375408.1">
    <property type="nucleotide sequence ID" value="NZ_DBFADM010000046.1"/>
</dbReference>
<dbReference type="InterPro" id="IPR013321">
    <property type="entry name" value="Arc_rbn_hlx_hlx"/>
</dbReference>
<dbReference type="InterPro" id="IPR010985">
    <property type="entry name" value="Ribbon_hlx_hlx"/>
</dbReference>
<comment type="caution">
    <text evidence="2">The sequence shown here is derived from an EMBL/GenBank/DDBJ whole genome shotgun (WGS) entry which is preliminary data.</text>
</comment>
<dbReference type="InterPro" id="IPR053853">
    <property type="entry name" value="FitA-like_RHH"/>
</dbReference>
<proteinExistence type="predicted"/>
<keyword evidence="3" id="KW-1185">Reference proteome</keyword>
<dbReference type="EMBL" id="JBBNOP010000001">
    <property type="protein sequence ID" value="MEQ3361670.1"/>
    <property type="molecule type" value="Genomic_DNA"/>
</dbReference>
<dbReference type="Pfam" id="PF22513">
    <property type="entry name" value="FitA-like_RHH"/>
    <property type="match status" value="1"/>
</dbReference>
<feature type="domain" description="Antitoxin FitA-like ribbon-helix-helix" evidence="1">
    <location>
        <begin position="4"/>
        <end position="40"/>
    </location>
</feature>
<sequence length="80" mass="8879">MSDLLIRNIDYETKRALVARAARNGRSQQAEARAIIESALDEDTCDWVSLLRNAAALSDGIEIEVPARHSARVLDTEGWL</sequence>
<dbReference type="Gene3D" id="1.10.1220.10">
    <property type="entry name" value="Met repressor-like"/>
    <property type="match status" value="1"/>
</dbReference>
<reference evidence="2 3" key="1">
    <citation type="submission" date="2024-04" db="EMBL/GenBank/DDBJ databases">
        <title>Human intestinal bacterial collection.</title>
        <authorList>
            <person name="Pauvert C."/>
            <person name="Hitch T.C.A."/>
            <person name="Clavel T."/>
        </authorList>
    </citation>
    <scope>NUCLEOTIDE SEQUENCE [LARGE SCALE GENOMIC DNA]</scope>
    <source>
        <strain evidence="2 3">CLA-KB-H42</strain>
    </source>
</reference>
<protein>
    <submittedName>
        <fullName evidence="2">TraY domain-containing protein</fullName>
    </submittedName>
</protein>
<evidence type="ECO:0000313" key="3">
    <source>
        <dbReference type="Proteomes" id="UP001487305"/>
    </source>
</evidence>
<organism evidence="2 3">
    <name type="scientific">Raoultibacter massiliensis</name>
    <dbReference type="NCBI Taxonomy" id="1852371"/>
    <lineage>
        <taxon>Bacteria</taxon>
        <taxon>Bacillati</taxon>
        <taxon>Actinomycetota</taxon>
        <taxon>Coriobacteriia</taxon>
        <taxon>Eggerthellales</taxon>
        <taxon>Eggerthellaceae</taxon>
        <taxon>Raoultibacter</taxon>
    </lineage>
</organism>
<dbReference type="SUPFAM" id="SSF47598">
    <property type="entry name" value="Ribbon-helix-helix"/>
    <property type="match status" value="1"/>
</dbReference>